<keyword evidence="4" id="KW-1133">Transmembrane helix</keyword>
<evidence type="ECO:0000256" key="4">
    <source>
        <dbReference type="SAM" id="Phobius"/>
    </source>
</evidence>
<dbReference type="Pfam" id="PF04043">
    <property type="entry name" value="PMEI"/>
    <property type="match status" value="1"/>
</dbReference>
<proteinExistence type="inferred from homology"/>
<dbReference type="SUPFAM" id="SSF101148">
    <property type="entry name" value="Plant invertase/pectin methylesterase inhibitor"/>
    <property type="match status" value="1"/>
</dbReference>
<gene>
    <name evidence="6" type="ORF">SAY87_008334</name>
</gene>
<evidence type="ECO:0000313" key="7">
    <source>
        <dbReference type="Proteomes" id="UP001345219"/>
    </source>
</evidence>
<keyword evidence="4" id="KW-0812">Transmembrane</keyword>
<dbReference type="AlphaFoldDB" id="A0AAN7KI10"/>
<dbReference type="InterPro" id="IPR034088">
    <property type="entry name" value="Pla_a_1-like"/>
</dbReference>
<dbReference type="GO" id="GO:0004857">
    <property type="term" value="F:enzyme inhibitor activity"/>
    <property type="evidence" value="ECO:0007669"/>
    <property type="project" value="InterPro"/>
</dbReference>
<evidence type="ECO:0000256" key="2">
    <source>
        <dbReference type="ARBA" id="ARBA00023157"/>
    </source>
</evidence>
<dbReference type="Gene3D" id="1.20.140.40">
    <property type="entry name" value="Invertase/pectin methylesterase inhibitor family protein"/>
    <property type="match status" value="1"/>
</dbReference>
<dbReference type="GO" id="GO:0005576">
    <property type="term" value="C:extracellular region"/>
    <property type="evidence" value="ECO:0007669"/>
    <property type="project" value="UniProtKB-ARBA"/>
</dbReference>
<dbReference type="InterPro" id="IPR035513">
    <property type="entry name" value="Invertase/methylesterase_inhib"/>
</dbReference>
<protein>
    <recommendedName>
        <fullName evidence="5">Pectinesterase inhibitor domain-containing protein</fullName>
    </recommendedName>
</protein>
<feature type="domain" description="Pectinesterase inhibitor" evidence="5">
    <location>
        <begin position="48"/>
        <end position="201"/>
    </location>
</feature>
<dbReference type="EMBL" id="JAXIOK010000007">
    <property type="protein sequence ID" value="KAK4766692.1"/>
    <property type="molecule type" value="Genomic_DNA"/>
</dbReference>
<keyword evidence="4" id="KW-0472">Membrane</keyword>
<feature type="transmembrane region" description="Helical" evidence="4">
    <location>
        <begin position="20"/>
        <end position="38"/>
    </location>
</feature>
<dbReference type="NCBIfam" id="TIGR01614">
    <property type="entry name" value="PME_inhib"/>
    <property type="match status" value="1"/>
</dbReference>
<name>A0AAN7KI10_9MYRT</name>
<evidence type="ECO:0000256" key="1">
    <source>
        <dbReference type="ARBA" id="ARBA00022729"/>
    </source>
</evidence>
<comment type="caution">
    <text evidence="6">The sequence shown here is derived from an EMBL/GenBank/DDBJ whole genome shotgun (WGS) entry which is preliminary data.</text>
</comment>
<dbReference type="Proteomes" id="UP001345219">
    <property type="component" value="Chromosome 7"/>
</dbReference>
<comment type="similarity">
    <text evidence="3">Belongs to the PMEI family.</text>
</comment>
<dbReference type="PANTHER" id="PTHR35357">
    <property type="entry name" value="OS02G0537100 PROTEIN"/>
    <property type="match status" value="1"/>
</dbReference>
<dbReference type="SMART" id="SM00856">
    <property type="entry name" value="PMEI"/>
    <property type="match status" value="1"/>
</dbReference>
<evidence type="ECO:0000256" key="3">
    <source>
        <dbReference type="ARBA" id="ARBA00038471"/>
    </source>
</evidence>
<dbReference type="FunFam" id="1.20.140.40:FF:000002">
    <property type="entry name" value="Putative invertase inhibitor"/>
    <property type="match status" value="1"/>
</dbReference>
<keyword evidence="2" id="KW-1015">Disulfide bond</keyword>
<reference evidence="6 7" key="1">
    <citation type="journal article" date="2023" name="Hortic Res">
        <title>Pangenome of water caltrop reveals structural variations and asymmetric subgenome divergence after allopolyploidization.</title>
        <authorList>
            <person name="Zhang X."/>
            <person name="Chen Y."/>
            <person name="Wang L."/>
            <person name="Yuan Y."/>
            <person name="Fang M."/>
            <person name="Shi L."/>
            <person name="Lu R."/>
            <person name="Comes H.P."/>
            <person name="Ma Y."/>
            <person name="Chen Y."/>
            <person name="Huang G."/>
            <person name="Zhou Y."/>
            <person name="Zheng Z."/>
            <person name="Qiu Y."/>
        </authorList>
    </citation>
    <scope>NUCLEOTIDE SEQUENCE [LARGE SCALE GENOMIC DNA]</scope>
    <source>
        <tissue evidence="6">Roots</tissue>
    </source>
</reference>
<evidence type="ECO:0000313" key="6">
    <source>
        <dbReference type="EMBL" id="KAK4766692.1"/>
    </source>
</evidence>
<dbReference type="PANTHER" id="PTHR35357:SF17">
    <property type="entry name" value="PECTINESTERASE INHIBITOR 12"/>
    <property type="match status" value="1"/>
</dbReference>
<organism evidence="6 7">
    <name type="scientific">Trapa incisa</name>
    <dbReference type="NCBI Taxonomy" id="236973"/>
    <lineage>
        <taxon>Eukaryota</taxon>
        <taxon>Viridiplantae</taxon>
        <taxon>Streptophyta</taxon>
        <taxon>Embryophyta</taxon>
        <taxon>Tracheophyta</taxon>
        <taxon>Spermatophyta</taxon>
        <taxon>Magnoliopsida</taxon>
        <taxon>eudicotyledons</taxon>
        <taxon>Gunneridae</taxon>
        <taxon>Pentapetalae</taxon>
        <taxon>rosids</taxon>
        <taxon>malvids</taxon>
        <taxon>Myrtales</taxon>
        <taxon>Lythraceae</taxon>
        <taxon>Trapa</taxon>
    </lineage>
</organism>
<dbReference type="CDD" id="cd15795">
    <property type="entry name" value="PMEI-Pla_a_1_like"/>
    <property type="match status" value="1"/>
</dbReference>
<keyword evidence="1" id="KW-0732">Signal</keyword>
<accession>A0AAN7KI10</accession>
<dbReference type="InterPro" id="IPR006501">
    <property type="entry name" value="Pectinesterase_inhib_dom"/>
</dbReference>
<keyword evidence="7" id="KW-1185">Reference proteome</keyword>
<evidence type="ECO:0000259" key="5">
    <source>
        <dbReference type="SMART" id="SM00856"/>
    </source>
</evidence>
<sequence>MSLEWKTSTPLHTNTIHDEAQAFFFFFFTLLLASLIAATENDLEEETATNPLIQETCRKANLNDSNVQYGFCLAALQSAPDSLCADSLRELGLISVKLVRDNITSTRCYIKYLLRDIKAGPYVRLRLDDCLDIYSDSLLAVKRIIKDYQSKRYGYANMEMSSVLDAAMACEDGFEQEEGLMSPLMKRNDNLYMLSAMALTIINMLLF</sequence>